<dbReference type="CDD" id="cd15482">
    <property type="entry name" value="Sialidase_non-viral"/>
    <property type="match status" value="1"/>
</dbReference>
<dbReference type="PROSITE" id="PS51257">
    <property type="entry name" value="PROKAR_LIPOPROTEIN"/>
    <property type="match status" value="1"/>
</dbReference>
<dbReference type="GO" id="GO:0009523">
    <property type="term" value="C:photosystem II"/>
    <property type="evidence" value="ECO:0007669"/>
    <property type="project" value="UniProtKB-KW"/>
</dbReference>
<dbReference type="RefSeq" id="WP_182159425.1">
    <property type="nucleotide sequence ID" value="NZ_JACEZT010000001.1"/>
</dbReference>
<dbReference type="Gene3D" id="2.130.10.10">
    <property type="entry name" value="YVTN repeat-like/Quinoprotein amine dehydrogenase"/>
    <property type="match status" value="1"/>
</dbReference>
<dbReference type="PANTHER" id="PTHR47199">
    <property type="entry name" value="PHOTOSYSTEM II STABILITY/ASSEMBLY FACTOR HCF136, CHLOROPLASTIC"/>
    <property type="match status" value="1"/>
</dbReference>
<keyword evidence="2" id="KW-0604">Photosystem II</keyword>
<dbReference type="InterPro" id="IPR015943">
    <property type="entry name" value="WD40/YVTN_repeat-like_dom_sf"/>
</dbReference>
<keyword evidence="1" id="KW-0602">Photosynthesis</keyword>
<comment type="caution">
    <text evidence="5">The sequence shown here is derived from an EMBL/GenBank/DDBJ whole genome shotgun (WGS) entry which is preliminary data.</text>
</comment>
<dbReference type="PANTHER" id="PTHR47199:SF2">
    <property type="entry name" value="PHOTOSYSTEM II STABILITY_ASSEMBLY FACTOR HCF136, CHLOROPLASTIC"/>
    <property type="match status" value="1"/>
</dbReference>
<evidence type="ECO:0000256" key="1">
    <source>
        <dbReference type="ARBA" id="ARBA00022531"/>
    </source>
</evidence>
<evidence type="ECO:0000256" key="2">
    <source>
        <dbReference type="ARBA" id="ARBA00023276"/>
    </source>
</evidence>
<dbReference type="AlphaFoldDB" id="A0A7W2I9X5"/>
<sequence>MKHNLKFAALSLAAGALLACAQHASAAEGEGWPVTLRPAANVAHATQAGMLATAWAGARMVAVGAHGVVLLSDDQGKRWRQATRVPLDATLTGVSFADDKEGWAVGQAGVVLHTRDGGEQWEVQRSTPDQDRPLFAVHFFDRVNGVAVGLWSLVLTTSDGGQHWTARQLEVPPGAKRADLNLFGLFSGPGNALYAAAEKGYVLHSADKGASWHYLSTGYAGSFWTGVAMPDGALLVGGLRGALYRSADAGQSWTRIDTGSTASITGLARTGRERGVLGVGQDGLLLRSVDDGASFQATYRQDRLPLNAVLSNAGARPPLMSARGPVPAQGQ</sequence>
<dbReference type="GO" id="GO:0016787">
    <property type="term" value="F:hydrolase activity"/>
    <property type="evidence" value="ECO:0007669"/>
    <property type="project" value="UniProtKB-KW"/>
</dbReference>
<dbReference type="Pfam" id="PF14870">
    <property type="entry name" value="PSII_BNR"/>
    <property type="match status" value="2"/>
</dbReference>
<feature type="signal peptide" evidence="3">
    <location>
        <begin position="1"/>
        <end position="26"/>
    </location>
</feature>
<keyword evidence="6" id="KW-1185">Reference proteome</keyword>
<dbReference type="GO" id="GO:0015979">
    <property type="term" value="P:photosynthesis"/>
    <property type="evidence" value="ECO:0007669"/>
    <property type="project" value="UniProtKB-KW"/>
</dbReference>
<protein>
    <submittedName>
        <fullName evidence="5">Glycosyl hydrolase</fullName>
    </submittedName>
</protein>
<accession>A0A7W2I9X5</accession>
<dbReference type="InterPro" id="IPR028203">
    <property type="entry name" value="PSII_CF48-like_dom"/>
</dbReference>
<feature type="domain" description="Photosynthesis system II assembly factor Ycf48/Hcf136-like" evidence="4">
    <location>
        <begin position="134"/>
        <end position="270"/>
    </location>
</feature>
<reference evidence="5 6" key="1">
    <citation type="submission" date="2020-07" db="EMBL/GenBank/DDBJ databases">
        <title>Novel species isolated from subtropical streams in China.</title>
        <authorList>
            <person name="Lu H."/>
        </authorList>
    </citation>
    <scope>NUCLEOTIDE SEQUENCE [LARGE SCALE GENOMIC DNA]</scope>
    <source>
        <strain evidence="5 6">LX20W</strain>
    </source>
</reference>
<name>A0A7W2I9X5_9BURK</name>
<feature type="domain" description="Photosynthesis system II assembly factor Ycf48/Hcf136-like" evidence="4">
    <location>
        <begin position="83"/>
        <end position="125"/>
    </location>
</feature>
<organism evidence="5 6">
    <name type="scientific">Rugamonas brunnea</name>
    <dbReference type="NCBI Taxonomy" id="2758569"/>
    <lineage>
        <taxon>Bacteria</taxon>
        <taxon>Pseudomonadati</taxon>
        <taxon>Pseudomonadota</taxon>
        <taxon>Betaproteobacteria</taxon>
        <taxon>Burkholderiales</taxon>
        <taxon>Oxalobacteraceae</taxon>
        <taxon>Telluria group</taxon>
        <taxon>Rugamonas</taxon>
    </lineage>
</organism>
<evidence type="ECO:0000256" key="3">
    <source>
        <dbReference type="SAM" id="SignalP"/>
    </source>
</evidence>
<dbReference type="SUPFAM" id="SSF110296">
    <property type="entry name" value="Oligoxyloglucan reducing end-specific cellobiohydrolase"/>
    <property type="match status" value="1"/>
</dbReference>
<evidence type="ECO:0000259" key="4">
    <source>
        <dbReference type="Pfam" id="PF14870"/>
    </source>
</evidence>
<proteinExistence type="predicted"/>
<keyword evidence="5" id="KW-0378">Hydrolase</keyword>
<keyword evidence="3" id="KW-0732">Signal</keyword>
<dbReference type="Proteomes" id="UP000534388">
    <property type="component" value="Unassembled WGS sequence"/>
</dbReference>
<gene>
    <name evidence="5" type="ORF">H3H37_01640</name>
</gene>
<evidence type="ECO:0000313" key="6">
    <source>
        <dbReference type="Proteomes" id="UP000534388"/>
    </source>
</evidence>
<evidence type="ECO:0000313" key="5">
    <source>
        <dbReference type="EMBL" id="MBA5635756.1"/>
    </source>
</evidence>
<feature type="chain" id="PRO_5031239818" evidence="3">
    <location>
        <begin position="27"/>
        <end position="331"/>
    </location>
</feature>
<dbReference type="EMBL" id="JACEZT010000001">
    <property type="protein sequence ID" value="MBA5635756.1"/>
    <property type="molecule type" value="Genomic_DNA"/>
</dbReference>